<keyword evidence="2" id="KW-1185">Reference proteome</keyword>
<organism evidence="1 2">
    <name type="scientific">Venatoribacter cucullus</name>
    <dbReference type="NCBI Taxonomy" id="2661630"/>
    <lineage>
        <taxon>Bacteria</taxon>
        <taxon>Pseudomonadati</taxon>
        <taxon>Pseudomonadota</taxon>
        <taxon>Gammaproteobacteria</taxon>
        <taxon>Oceanospirillales</taxon>
        <taxon>Oceanospirillaceae</taxon>
        <taxon>Venatoribacter</taxon>
    </lineage>
</organism>
<name>A0A9E8FMB2_9GAMM</name>
<dbReference type="Pfam" id="PF13617">
    <property type="entry name" value="Lipoprotein_19"/>
    <property type="match status" value="1"/>
</dbReference>
<dbReference type="AlphaFoldDB" id="A0A9E8FMB2"/>
<sequence length="61" mass="6897">MLRTHSLLLAALLLPLSACTLKVAAPEKPITINLNVKIEHEVRVKVEKDLENLFEEESDLF</sequence>
<dbReference type="KEGG" id="vcw:GJQ55_12540"/>
<gene>
    <name evidence="1" type="ORF">GJQ55_12540</name>
</gene>
<reference evidence="1 2" key="1">
    <citation type="submission" date="2019-11" db="EMBL/GenBank/DDBJ databases">
        <title>Venatorbacter sp. nov. a predator of Campylobacter and other Gram-negative bacteria.</title>
        <authorList>
            <person name="Saeedi A."/>
            <person name="Cummings N.J."/>
            <person name="Connerton I.F."/>
            <person name="Connerton P.L."/>
        </authorList>
    </citation>
    <scope>NUCLEOTIDE SEQUENCE [LARGE SCALE GENOMIC DNA]</scope>
    <source>
        <strain evidence="1">XL5</strain>
    </source>
</reference>
<dbReference type="InterPro" id="IPR025985">
    <property type="entry name" value="YnbE"/>
</dbReference>
<dbReference type="RefSeq" id="WP_228345318.1">
    <property type="nucleotide sequence ID" value="NZ_CP045550.1"/>
</dbReference>
<evidence type="ECO:0000313" key="1">
    <source>
        <dbReference type="EMBL" id="QQD25250.1"/>
    </source>
</evidence>
<dbReference type="EMBL" id="CP046056">
    <property type="protein sequence ID" value="QQD25250.1"/>
    <property type="molecule type" value="Genomic_DNA"/>
</dbReference>
<keyword evidence="1" id="KW-0449">Lipoprotein</keyword>
<accession>A0A9E8FMB2</accession>
<proteinExistence type="predicted"/>
<dbReference type="Proteomes" id="UP000596074">
    <property type="component" value="Chromosome"/>
</dbReference>
<protein>
    <submittedName>
        <fullName evidence="1">YnbE family lipoprotein</fullName>
    </submittedName>
</protein>
<evidence type="ECO:0000313" key="2">
    <source>
        <dbReference type="Proteomes" id="UP000596074"/>
    </source>
</evidence>